<feature type="region of interest" description="Disordered" evidence="1">
    <location>
        <begin position="44"/>
        <end position="64"/>
    </location>
</feature>
<organism evidence="3 4">
    <name type="scientific">Cupriavidus yeoncheonensis</name>
    <dbReference type="NCBI Taxonomy" id="1462994"/>
    <lineage>
        <taxon>Bacteria</taxon>
        <taxon>Pseudomonadati</taxon>
        <taxon>Pseudomonadota</taxon>
        <taxon>Betaproteobacteria</taxon>
        <taxon>Burkholderiales</taxon>
        <taxon>Burkholderiaceae</taxon>
        <taxon>Cupriavidus</taxon>
    </lineage>
</organism>
<name>A0A916IUI0_9BURK</name>
<comment type="caution">
    <text evidence="3">The sequence shown here is derived from an EMBL/GenBank/DDBJ whole genome shotgun (WGS) entry which is preliminary data.</text>
</comment>
<feature type="signal peptide" evidence="2">
    <location>
        <begin position="1"/>
        <end position="20"/>
    </location>
</feature>
<keyword evidence="2" id="KW-0732">Signal</keyword>
<evidence type="ECO:0000313" key="4">
    <source>
        <dbReference type="Proteomes" id="UP000672934"/>
    </source>
</evidence>
<evidence type="ECO:0000256" key="2">
    <source>
        <dbReference type="SAM" id="SignalP"/>
    </source>
</evidence>
<sequence>MKSIGIVGAIAAAMAGAAQSAGQIVITPEAIASSGPSMKHLAFGGPRTRSRIPGRPRPAGSKLARAAKYGRCTLPRGRRGLIGHQGRVAA</sequence>
<dbReference type="AlphaFoldDB" id="A0A916IUI0"/>
<accession>A0A916IUI0</accession>
<evidence type="ECO:0000313" key="3">
    <source>
        <dbReference type="EMBL" id="CAG2144565.1"/>
    </source>
</evidence>
<evidence type="ECO:0000256" key="1">
    <source>
        <dbReference type="SAM" id="MobiDB-lite"/>
    </source>
</evidence>
<keyword evidence="4" id="KW-1185">Reference proteome</keyword>
<feature type="chain" id="PRO_5037367795" evidence="2">
    <location>
        <begin position="21"/>
        <end position="90"/>
    </location>
</feature>
<gene>
    <name evidence="3" type="ORF">LMG31506_03034</name>
</gene>
<proteinExistence type="predicted"/>
<dbReference type="EMBL" id="CAJPUY010000010">
    <property type="protein sequence ID" value="CAG2144565.1"/>
    <property type="molecule type" value="Genomic_DNA"/>
</dbReference>
<dbReference type="RefSeq" id="WP_211947987.1">
    <property type="nucleotide sequence ID" value="NZ_CAJPUY010000010.1"/>
</dbReference>
<dbReference type="Proteomes" id="UP000672934">
    <property type="component" value="Unassembled WGS sequence"/>
</dbReference>
<reference evidence="3" key="1">
    <citation type="submission" date="2021-03" db="EMBL/GenBank/DDBJ databases">
        <authorList>
            <person name="Peeters C."/>
        </authorList>
    </citation>
    <scope>NUCLEOTIDE SEQUENCE</scope>
    <source>
        <strain evidence="3">LMG 31506</strain>
    </source>
</reference>
<protein>
    <submittedName>
        <fullName evidence="3">Uncharacterized protein</fullName>
    </submittedName>
</protein>